<proteinExistence type="predicted"/>
<reference evidence="2" key="1">
    <citation type="journal article" date="2023" name="G3 (Bethesda)">
        <title>Genome assembly and association tests identify interacting loci associated with vigor, precocity, and sex in interspecific pistachio rootstocks.</title>
        <authorList>
            <person name="Palmer W."/>
            <person name="Jacygrad E."/>
            <person name="Sagayaradj S."/>
            <person name="Cavanaugh K."/>
            <person name="Han R."/>
            <person name="Bertier L."/>
            <person name="Beede B."/>
            <person name="Kafkas S."/>
            <person name="Golino D."/>
            <person name="Preece J."/>
            <person name="Michelmore R."/>
        </authorList>
    </citation>
    <scope>NUCLEOTIDE SEQUENCE [LARGE SCALE GENOMIC DNA]</scope>
</reference>
<gene>
    <name evidence="1" type="ORF">Pint_22928</name>
</gene>
<evidence type="ECO:0000313" key="2">
    <source>
        <dbReference type="Proteomes" id="UP001163603"/>
    </source>
</evidence>
<evidence type="ECO:0000313" key="1">
    <source>
        <dbReference type="EMBL" id="KAJ0039047.1"/>
    </source>
</evidence>
<organism evidence="1 2">
    <name type="scientific">Pistacia integerrima</name>
    <dbReference type="NCBI Taxonomy" id="434235"/>
    <lineage>
        <taxon>Eukaryota</taxon>
        <taxon>Viridiplantae</taxon>
        <taxon>Streptophyta</taxon>
        <taxon>Embryophyta</taxon>
        <taxon>Tracheophyta</taxon>
        <taxon>Spermatophyta</taxon>
        <taxon>Magnoliopsida</taxon>
        <taxon>eudicotyledons</taxon>
        <taxon>Gunneridae</taxon>
        <taxon>Pentapetalae</taxon>
        <taxon>rosids</taxon>
        <taxon>malvids</taxon>
        <taxon>Sapindales</taxon>
        <taxon>Anacardiaceae</taxon>
        <taxon>Pistacia</taxon>
    </lineage>
</organism>
<dbReference type="Proteomes" id="UP001163603">
    <property type="component" value="Chromosome 6"/>
</dbReference>
<keyword evidence="2" id="KW-1185">Reference proteome</keyword>
<sequence length="373" mass="41739">MKTQKQNHLATEAEAELSEAPIHGDILQAIFSHVPLIDLVPASHVSTAWNRAVFSSLRHLNKIKPWLIVHTQKARSPHVTTTHAYDPRSNLWIKINQPSIDYVAALRSSHSTLLYMLAPSKLLFSLDPLNLTWHHVDAPPVWRKDPIVAMVGHYVIIAGGACNFEDSPLAVDMYNVETRAWESSSTWLSVAVNSDKFFVAEKFSGLTYSFNPQTKSWYGPYDLHPAGQNILFSVIAFAGNRLILVGLTGFAGNVQSVKVWEVKGEWLEECKEIGEMPQPLVDKLKGSCCLASIEATAMEDVVYIHNPSNPEELVRLEMDEGNCEWGSIKNVVVNDGSRIMDRFVFSCSSVGMGDLCRALMHKNRRFSVKEIDH</sequence>
<dbReference type="EMBL" id="CM047741">
    <property type="protein sequence ID" value="KAJ0039047.1"/>
    <property type="molecule type" value="Genomic_DNA"/>
</dbReference>
<name>A0ACC0YND1_9ROSI</name>
<accession>A0ACC0YND1</accession>
<protein>
    <submittedName>
        <fullName evidence="1">Uncharacterized protein</fullName>
    </submittedName>
</protein>
<comment type="caution">
    <text evidence="1">The sequence shown here is derived from an EMBL/GenBank/DDBJ whole genome shotgun (WGS) entry which is preliminary data.</text>
</comment>